<keyword evidence="1" id="KW-0805">Transcription regulation</keyword>
<dbReference type="CDD" id="cd00038">
    <property type="entry name" value="CAP_ED"/>
    <property type="match status" value="1"/>
</dbReference>
<dbReference type="InterPro" id="IPR018488">
    <property type="entry name" value="cNMP-bd_CS"/>
</dbReference>
<dbReference type="PRINTS" id="PR00103">
    <property type="entry name" value="CAMPKINASE"/>
</dbReference>
<feature type="domain" description="Cyclic nucleotide-binding" evidence="4">
    <location>
        <begin position="15"/>
        <end position="135"/>
    </location>
</feature>
<dbReference type="InterPro" id="IPR050397">
    <property type="entry name" value="Env_Response_Regulators"/>
</dbReference>
<dbReference type="SUPFAM" id="SSF51206">
    <property type="entry name" value="cAMP-binding domain-like"/>
    <property type="match status" value="1"/>
</dbReference>
<dbReference type="Gene3D" id="1.10.10.10">
    <property type="entry name" value="Winged helix-like DNA-binding domain superfamily/Winged helix DNA-binding domain"/>
    <property type="match status" value="1"/>
</dbReference>
<evidence type="ECO:0000259" key="5">
    <source>
        <dbReference type="PROSITE" id="PS51063"/>
    </source>
</evidence>
<dbReference type="SMART" id="SM00100">
    <property type="entry name" value="cNMP"/>
    <property type="match status" value="1"/>
</dbReference>
<evidence type="ECO:0000256" key="2">
    <source>
        <dbReference type="ARBA" id="ARBA00023125"/>
    </source>
</evidence>
<dbReference type="InterPro" id="IPR012318">
    <property type="entry name" value="HTH_CRP"/>
</dbReference>
<evidence type="ECO:0000259" key="4">
    <source>
        <dbReference type="PROSITE" id="PS50042"/>
    </source>
</evidence>
<evidence type="ECO:0000313" key="6">
    <source>
        <dbReference type="EMBL" id="HGG98875.1"/>
    </source>
</evidence>
<dbReference type="InterPro" id="IPR036388">
    <property type="entry name" value="WH-like_DNA-bd_sf"/>
</dbReference>
<dbReference type="GO" id="GO:0003700">
    <property type="term" value="F:DNA-binding transcription factor activity"/>
    <property type="evidence" value="ECO:0007669"/>
    <property type="project" value="TreeGrafter"/>
</dbReference>
<comment type="caution">
    <text evidence="6">The sequence shown here is derived from an EMBL/GenBank/DDBJ whole genome shotgun (WGS) entry which is preliminary data.</text>
</comment>
<keyword evidence="2" id="KW-0238">DNA-binding</keyword>
<sequence>MPNIEVLKILKEIPLFQCLSDEYLSLVSNGFTIKRVKKGEIIFYQSDESTDLYIVLEGCVKACLIDTEDKELVLNIFKKGDFFGELSLLDGRPRSATVIATDNSVIGVLKREKFLTLLKNNPMIAIILLSAMVERIRMTDEMLGAMAFLDVSRRILKIFLSIADKEGERTRDGLIKIRKITHRELASLTGASREAVTKAMKVLKFRGILQEKNGFFFILPDIDLNRF</sequence>
<dbReference type="PANTHER" id="PTHR24567">
    <property type="entry name" value="CRP FAMILY TRANSCRIPTIONAL REGULATORY PROTEIN"/>
    <property type="match status" value="1"/>
</dbReference>
<dbReference type="PROSITE" id="PS50042">
    <property type="entry name" value="CNMP_BINDING_3"/>
    <property type="match status" value="1"/>
</dbReference>
<dbReference type="SUPFAM" id="SSF46785">
    <property type="entry name" value="Winged helix' DNA-binding domain"/>
    <property type="match status" value="1"/>
</dbReference>
<accession>A0A7C4AIF9</accession>
<evidence type="ECO:0000256" key="3">
    <source>
        <dbReference type="ARBA" id="ARBA00023163"/>
    </source>
</evidence>
<dbReference type="InterPro" id="IPR036390">
    <property type="entry name" value="WH_DNA-bd_sf"/>
</dbReference>
<dbReference type="SMART" id="SM00419">
    <property type="entry name" value="HTH_CRP"/>
    <property type="match status" value="1"/>
</dbReference>
<dbReference type="Pfam" id="PF00027">
    <property type="entry name" value="cNMP_binding"/>
    <property type="match status" value="1"/>
</dbReference>
<dbReference type="PANTHER" id="PTHR24567:SF74">
    <property type="entry name" value="HTH-TYPE TRANSCRIPTIONAL REGULATOR ARCR"/>
    <property type="match status" value="1"/>
</dbReference>
<organism evidence="6">
    <name type="scientific">Thermodesulfovibrio aggregans</name>
    <dbReference type="NCBI Taxonomy" id="86166"/>
    <lineage>
        <taxon>Bacteria</taxon>
        <taxon>Pseudomonadati</taxon>
        <taxon>Nitrospirota</taxon>
        <taxon>Thermodesulfovibrionia</taxon>
        <taxon>Thermodesulfovibrionales</taxon>
        <taxon>Thermodesulfovibrionaceae</taxon>
        <taxon>Thermodesulfovibrio</taxon>
    </lineage>
</organism>
<reference evidence="6" key="1">
    <citation type="journal article" date="2020" name="mSystems">
        <title>Genome- and Community-Level Interaction Insights into Carbon Utilization and Element Cycling Functions of Hydrothermarchaeota in Hydrothermal Sediment.</title>
        <authorList>
            <person name="Zhou Z."/>
            <person name="Liu Y."/>
            <person name="Xu W."/>
            <person name="Pan J."/>
            <person name="Luo Z.H."/>
            <person name="Li M."/>
        </authorList>
    </citation>
    <scope>NUCLEOTIDE SEQUENCE [LARGE SCALE GENOMIC DNA]</scope>
    <source>
        <strain evidence="6">SpSt-788</strain>
    </source>
</reference>
<dbReference type="EMBL" id="DTHO01000002">
    <property type="protein sequence ID" value="HGG98875.1"/>
    <property type="molecule type" value="Genomic_DNA"/>
</dbReference>
<dbReference type="Pfam" id="PF13545">
    <property type="entry name" value="HTH_Crp_2"/>
    <property type="match status" value="1"/>
</dbReference>
<feature type="domain" description="HTH crp-type" evidence="5">
    <location>
        <begin position="149"/>
        <end position="223"/>
    </location>
</feature>
<gene>
    <name evidence="6" type="ORF">ENV75_00225</name>
</gene>
<proteinExistence type="predicted"/>
<dbReference type="GO" id="GO:0005829">
    <property type="term" value="C:cytosol"/>
    <property type="evidence" value="ECO:0007669"/>
    <property type="project" value="TreeGrafter"/>
</dbReference>
<name>A0A7C4AIF9_9BACT</name>
<evidence type="ECO:0000256" key="1">
    <source>
        <dbReference type="ARBA" id="ARBA00023015"/>
    </source>
</evidence>
<dbReference type="Gene3D" id="2.60.120.10">
    <property type="entry name" value="Jelly Rolls"/>
    <property type="match status" value="1"/>
</dbReference>
<dbReference type="PROSITE" id="PS51063">
    <property type="entry name" value="HTH_CRP_2"/>
    <property type="match status" value="1"/>
</dbReference>
<dbReference type="InterPro" id="IPR018490">
    <property type="entry name" value="cNMP-bd_dom_sf"/>
</dbReference>
<dbReference type="GO" id="GO:0003677">
    <property type="term" value="F:DNA binding"/>
    <property type="evidence" value="ECO:0007669"/>
    <property type="project" value="UniProtKB-KW"/>
</dbReference>
<dbReference type="InterPro" id="IPR014710">
    <property type="entry name" value="RmlC-like_jellyroll"/>
</dbReference>
<dbReference type="InterPro" id="IPR000595">
    <property type="entry name" value="cNMP-bd_dom"/>
</dbReference>
<dbReference type="AlphaFoldDB" id="A0A7C4AIF9"/>
<protein>
    <submittedName>
        <fullName evidence="6">Crp/Fnr family transcriptional regulator</fullName>
    </submittedName>
</protein>
<dbReference type="PROSITE" id="PS00889">
    <property type="entry name" value="CNMP_BINDING_2"/>
    <property type="match status" value="1"/>
</dbReference>
<keyword evidence="3" id="KW-0804">Transcription</keyword>